<dbReference type="Proteomes" id="UP000054937">
    <property type="component" value="Unassembled WGS sequence"/>
</dbReference>
<dbReference type="GO" id="GO:0008270">
    <property type="term" value="F:zinc ion binding"/>
    <property type="evidence" value="ECO:0007669"/>
    <property type="project" value="UniProtKB-KW"/>
</dbReference>
<dbReference type="SUPFAM" id="SSF57850">
    <property type="entry name" value="RING/U-box"/>
    <property type="match status" value="1"/>
</dbReference>
<dbReference type="PROSITE" id="PS50199">
    <property type="entry name" value="ZF_RANBP2_2"/>
    <property type="match status" value="4"/>
</dbReference>
<keyword evidence="9" id="KW-1185">Reference proteome</keyword>
<evidence type="ECO:0000313" key="9">
    <source>
        <dbReference type="Proteomes" id="UP000054937"/>
    </source>
</evidence>
<dbReference type="SMART" id="SM00547">
    <property type="entry name" value="ZnF_RBZ"/>
    <property type="match status" value="4"/>
</dbReference>
<dbReference type="PROSITE" id="PS01358">
    <property type="entry name" value="ZF_RANBP2_1"/>
    <property type="match status" value="3"/>
</dbReference>
<dbReference type="OrthoDB" id="448399at2759"/>
<dbReference type="InterPro" id="IPR001876">
    <property type="entry name" value="Znf_RanBP2"/>
</dbReference>
<evidence type="ECO:0008006" key="10">
    <source>
        <dbReference type="Google" id="ProtNLM"/>
    </source>
</evidence>
<dbReference type="InterPro" id="IPR001841">
    <property type="entry name" value="Znf_RING"/>
</dbReference>
<proteinExistence type="predicted"/>
<keyword evidence="1" id="KW-0479">Metal-binding</keyword>
<keyword evidence="2 4" id="KW-0863">Zinc-finger</keyword>
<evidence type="ECO:0000313" key="8">
    <source>
        <dbReference type="EMBL" id="KRW99874.1"/>
    </source>
</evidence>
<evidence type="ECO:0000259" key="7">
    <source>
        <dbReference type="PROSITE" id="PS50199"/>
    </source>
</evidence>
<name>A0A0V0QCG3_PSEPJ</name>
<feature type="domain" description="RanBP2-type" evidence="7">
    <location>
        <begin position="98"/>
        <end position="127"/>
    </location>
</feature>
<feature type="domain" description="RanBP2-type" evidence="7">
    <location>
        <begin position="168"/>
        <end position="197"/>
    </location>
</feature>
<dbReference type="EMBL" id="LDAU01000203">
    <property type="protein sequence ID" value="KRW99874.1"/>
    <property type="molecule type" value="Genomic_DNA"/>
</dbReference>
<evidence type="ECO:0000256" key="3">
    <source>
        <dbReference type="ARBA" id="ARBA00022833"/>
    </source>
</evidence>
<dbReference type="PROSITE" id="PS50089">
    <property type="entry name" value="ZF_RING_2"/>
    <property type="match status" value="1"/>
</dbReference>
<evidence type="ECO:0000256" key="2">
    <source>
        <dbReference type="ARBA" id="ARBA00022771"/>
    </source>
</evidence>
<keyword evidence="3" id="KW-0862">Zinc</keyword>
<protein>
    <recommendedName>
        <fullName evidence="10">RanBP2-type domain-containing protein</fullName>
    </recommendedName>
</protein>
<organism evidence="8 9">
    <name type="scientific">Pseudocohnilembus persalinus</name>
    <name type="common">Ciliate</name>
    <dbReference type="NCBI Taxonomy" id="266149"/>
    <lineage>
        <taxon>Eukaryota</taxon>
        <taxon>Sar</taxon>
        <taxon>Alveolata</taxon>
        <taxon>Ciliophora</taxon>
        <taxon>Intramacronucleata</taxon>
        <taxon>Oligohymenophorea</taxon>
        <taxon>Scuticociliatia</taxon>
        <taxon>Philasterida</taxon>
        <taxon>Pseudocohnilembidae</taxon>
        <taxon>Pseudocohnilembus</taxon>
    </lineage>
</organism>
<evidence type="ECO:0000256" key="4">
    <source>
        <dbReference type="PROSITE-ProRule" id="PRU00322"/>
    </source>
</evidence>
<evidence type="ECO:0000256" key="5">
    <source>
        <dbReference type="SAM" id="MobiDB-lite"/>
    </source>
</evidence>
<sequence length="249" mass="29845">MENLVSCTVCLEIKKESKGCNQCNVVVCDKCIEDLRQINNFQCPKCRKQDWISNNLVLQNMIEIYLQQQQQLKETKKASCDKKCQNKNKDQKIVPIQKRDFWICEECGLKNKIEEKECLGCGEENEQLQEQQYQIQQKQQENEEQKEEQQKNQEGKEQPILEKYIQLKNGDWKCTNCDSNNKKTRWSCYKCEMKKEKDWICPKCNANNYCVRWSCHECDERRNNDWNCEECDTLNWGTRNTCRKCLCRK</sequence>
<comment type="caution">
    <text evidence="8">The sequence shown here is derived from an EMBL/GenBank/DDBJ whole genome shotgun (WGS) entry which is preliminary data.</text>
</comment>
<dbReference type="Gene3D" id="3.30.40.10">
    <property type="entry name" value="Zinc/RING finger domain, C3HC4 (zinc finger)"/>
    <property type="match status" value="1"/>
</dbReference>
<evidence type="ECO:0000259" key="6">
    <source>
        <dbReference type="PROSITE" id="PS50089"/>
    </source>
</evidence>
<gene>
    <name evidence="8" type="ORF">PPERSA_10993</name>
</gene>
<feature type="region of interest" description="Disordered" evidence="5">
    <location>
        <begin position="132"/>
        <end position="155"/>
    </location>
</feature>
<dbReference type="AlphaFoldDB" id="A0A0V0QCG3"/>
<dbReference type="InterPro" id="IPR013083">
    <property type="entry name" value="Znf_RING/FYVE/PHD"/>
</dbReference>
<evidence type="ECO:0000256" key="1">
    <source>
        <dbReference type="ARBA" id="ARBA00022723"/>
    </source>
</evidence>
<reference evidence="8 9" key="1">
    <citation type="journal article" date="2015" name="Sci. Rep.">
        <title>Genome of the facultative scuticociliatosis pathogen Pseudocohnilembus persalinus provides insight into its virulence through horizontal gene transfer.</title>
        <authorList>
            <person name="Xiong J."/>
            <person name="Wang G."/>
            <person name="Cheng J."/>
            <person name="Tian M."/>
            <person name="Pan X."/>
            <person name="Warren A."/>
            <person name="Jiang C."/>
            <person name="Yuan D."/>
            <person name="Miao W."/>
        </authorList>
    </citation>
    <scope>NUCLEOTIDE SEQUENCE [LARGE SCALE GENOMIC DNA]</scope>
    <source>
        <strain evidence="8">36N120E</strain>
    </source>
</reference>
<feature type="domain" description="RanBP2-type" evidence="7">
    <location>
        <begin position="195"/>
        <end position="224"/>
    </location>
</feature>
<feature type="domain" description="RING-type" evidence="6">
    <location>
        <begin position="7"/>
        <end position="47"/>
    </location>
</feature>
<feature type="compositionally biased region" description="Basic and acidic residues" evidence="5">
    <location>
        <begin position="140"/>
        <end position="155"/>
    </location>
</feature>
<feature type="domain" description="RanBP2-type" evidence="7">
    <location>
        <begin position="222"/>
        <end position="249"/>
    </location>
</feature>
<accession>A0A0V0QCG3</accession>
<dbReference type="InParanoid" id="A0A0V0QCG3"/>